<name>A0ABX8AZ21_9BACT</name>
<accession>A0ABX8AZ21</accession>
<dbReference type="EC" id="2.7.8.5" evidence="4"/>
<dbReference type="PANTHER" id="PTHR14269:SF62">
    <property type="entry name" value="CDP-DIACYLGLYCEROL--GLYCEROL-3-PHOSPHATE 3-PHOSPHATIDYLTRANSFERASE 1, CHLOROPLASTIC"/>
    <property type="match status" value="1"/>
</dbReference>
<dbReference type="InterPro" id="IPR000462">
    <property type="entry name" value="CDP-OH_P_trans"/>
</dbReference>
<comment type="pathway">
    <text evidence="2">Phospholipid metabolism; phosphatidylglycerol biosynthesis; phosphatidylglycerol from CDP-diacylglycerol: step 1/2.</text>
</comment>
<evidence type="ECO:0000256" key="5">
    <source>
        <dbReference type="ARBA" id="ARBA00014944"/>
    </source>
</evidence>
<keyword evidence="18" id="KW-1185">Reference proteome</keyword>
<feature type="transmembrane region" description="Helical" evidence="16">
    <location>
        <begin position="164"/>
        <end position="187"/>
    </location>
</feature>
<dbReference type="InterPro" id="IPR048254">
    <property type="entry name" value="CDP_ALCOHOL_P_TRANSF_CS"/>
</dbReference>
<keyword evidence="7 15" id="KW-0808">Transferase</keyword>
<evidence type="ECO:0000256" key="12">
    <source>
        <dbReference type="ARBA" id="ARBA00023209"/>
    </source>
</evidence>
<evidence type="ECO:0000313" key="17">
    <source>
        <dbReference type="EMBL" id="QUV93954.1"/>
    </source>
</evidence>
<evidence type="ECO:0000256" key="10">
    <source>
        <dbReference type="ARBA" id="ARBA00023098"/>
    </source>
</evidence>
<dbReference type="RefSeq" id="WP_211422283.1">
    <property type="nucleotide sequence ID" value="NZ_CP072642.1"/>
</dbReference>
<dbReference type="PROSITE" id="PS00379">
    <property type="entry name" value="CDP_ALCOHOL_P_TRANSF"/>
    <property type="match status" value="1"/>
</dbReference>
<dbReference type="EMBL" id="CP072642">
    <property type="protein sequence ID" value="QUV93954.1"/>
    <property type="molecule type" value="Genomic_DNA"/>
</dbReference>
<protein>
    <recommendedName>
        <fullName evidence="5">CDP-diacylglycerol--glycerol-3-phosphate 3-phosphatidyltransferase</fullName>
        <ecNumber evidence="4">2.7.8.5</ecNumber>
    </recommendedName>
</protein>
<dbReference type="InterPro" id="IPR043130">
    <property type="entry name" value="CDP-OH_PTrfase_TM_dom"/>
</dbReference>
<keyword evidence="11 16" id="KW-0472">Membrane</keyword>
<evidence type="ECO:0000256" key="3">
    <source>
        <dbReference type="ARBA" id="ARBA00010441"/>
    </source>
</evidence>
<evidence type="ECO:0000256" key="4">
    <source>
        <dbReference type="ARBA" id="ARBA00013170"/>
    </source>
</evidence>
<evidence type="ECO:0000313" key="18">
    <source>
        <dbReference type="Proteomes" id="UP000677668"/>
    </source>
</evidence>
<dbReference type="Pfam" id="PF01066">
    <property type="entry name" value="CDP-OH_P_transf"/>
    <property type="match status" value="1"/>
</dbReference>
<dbReference type="InterPro" id="IPR050324">
    <property type="entry name" value="CDP-alcohol_PTase-I"/>
</dbReference>
<sequence>MRSRAPSDDHYRDILTIPNLITLFRILLVPVFVVCFLRGWFWWATAAFALAGLSDAVDGWLARRLQAQSQLGQALDPIADKLLMLSSYIVMAIPSETNRPIPWWLSGVVIGRDVGIVLTAAIIAQVTGFRDFKPSLPGKVSTFCQVALIVMYLVAQVWAAVHPLLPGCVAVVFGMTVYSGLHYIWFVTREVREFRRRTGDSLP</sequence>
<feature type="transmembrane region" description="Helical" evidence="16">
    <location>
        <begin position="12"/>
        <end position="34"/>
    </location>
</feature>
<keyword evidence="13" id="KW-1208">Phospholipid metabolism</keyword>
<reference evidence="17 18" key="1">
    <citation type="submission" date="2021-03" db="EMBL/GenBank/DDBJ databases">
        <title>Genomic and phenotypic characterization of Chloracidobacterium isolates provides evidence for multiple species.</title>
        <authorList>
            <person name="Saini M.K."/>
            <person name="Costas A.M.G."/>
            <person name="Tank M."/>
            <person name="Bryant D.A."/>
        </authorList>
    </citation>
    <scope>NUCLEOTIDE SEQUENCE [LARGE SCALE GENOMIC DNA]</scope>
    <source>
        <strain evidence="17 18">N</strain>
    </source>
</reference>
<organism evidence="17 18">
    <name type="scientific">Chloracidobacterium sp. N</name>
    <dbReference type="NCBI Taxonomy" id="2821540"/>
    <lineage>
        <taxon>Bacteria</taxon>
        <taxon>Pseudomonadati</taxon>
        <taxon>Acidobacteriota</taxon>
        <taxon>Terriglobia</taxon>
        <taxon>Terriglobales</taxon>
        <taxon>Acidobacteriaceae</taxon>
        <taxon>Chloracidobacterium</taxon>
        <taxon>Chloracidobacterium aggregatum</taxon>
    </lineage>
</organism>
<evidence type="ECO:0000256" key="6">
    <source>
        <dbReference type="ARBA" id="ARBA00022516"/>
    </source>
</evidence>
<evidence type="ECO:0000256" key="8">
    <source>
        <dbReference type="ARBA" id="ARBA00022692"/>
    </source>
</evidence>
<keyword evidence="9 16" id="KW-1133">Transmembrane helix</keyword>
<evidence type="ECO:0000256" key="14">
    <source>
        <dbReference type="ARBA" id="ARBA00048586"/>
    </source>
</evidence>
<gene>
    <name evidence="17" type="ORF">J8C05_00350</name>
</gene>
<evidence type="ECO:0000256" key="13">
    <source>
        <dbReference type="ARBA" id="ARBA00023264"/>
    </source>
</evidence>
<feature type="transmembrane region" description="Helical" evidence="16">
    <location>
        <begin position="136"/>
        <end position="158"/>
    </location>
</feature>
<comment type="catalytic activity">
    <reaction evidence="14">
        <text>a CDP-1,2-diacyl-sn-glycerol + sn-glycerol 3-phosphate = a 1,2-diacyl-sn-glycero-3-phospho-(1'-sn-glycero-3'-phosphate) + CMP + H(+)</text>
        <dbReference type="Rhea" id="RHEA:12593"/>
        <dbReference type="ChEBI" id="CHEBI:15378"/>
        <dbReference type="ChEBI" id="CHEBI:57597"/>
        <dbReference type="ChEBI" id="CHEBI:58332"/>
        <dbReference type="ChEBI" id="CHEBI:60110"/>
        <dbReference type="ChEBI" id="CHEBI:60377"/>
        <dbReference type="EC" id="2.7.8.5"/>
    </reaction>
</comment>
<keyword evidence="10" id="KW-0443">Lipid metabolism</keyword>
<evidence type="ECO:0000256" key="16">
    <source>
        <dbReference type="SAM" id="Phobius"/>
    </source>
</evidence>
<feature type="transmembrane region" description="Helical" evidence="16">
    <location>
        <begin position="101"/>
        <end position="124"/>
    </location>
</feature>
<keyword evidence="12" id="KW-0594">Phospholipid biosynthesis</keyword>
<evidence type="ECO:0000256" key="11">
    <source>
        <dbReference type="ARBA" id="ARBA00023136"/>
    </source>
</evidence>
<evidence type="ECO:0000256" key="2">
    <source>
        <dbReference type="ARBA" id="ARBA00005042"/>
    </source>
</evidence>
<comment type="similarity">
    <text evidence="3 15">Belongs to the CDP-alcohol phosphatidyltransferase class-I family.</text>
</comment>
<dbReference type="Gene3D" id="1.20.120.1760">
    <property type="match status" value="1"/>
</dbReference>
<keyword evidence="6" id="KW-0444">Lipid biosynthesis</keyword>
<dbReference type="InterPro" id="IPR004570">
    <property type="entry name" value="Phosphatidylglycerol_P_synth"/>
</dbReference>
<evidence type="ECO:0000256" key="1">
    <source>
        <dbReference type="ARBA" id="ARBA00004141"/>
    </source>
</evidence>
<dbReference type="PANTHER" id="PTHR14269">
    <property type="entry name" value="CDP-DIACYLGLYCEROL--GLYCEROL-3-PHOSPHATE 3-PHOSPHATIDYLTRANSFERASE-RELATED"/>
    <property type="match status" value="1"/>
</dbReference>
<proteinExistence type="inferred from homology"/>
<evidence type="ECO:0000256" key="7">
    <source>
        <dbReference type="ARBA" id="ARBA00022679"/>
    </source>
</evidence>
<evidence type="ECO:0000256" key="9">
    <source>
        <dbReference type="ARBA" id="ARBA00022989"/>
    </source>
</evidence>
<evidence type="ECO:0000256" key="15">
    <source>
        <dbReference type="RuleBase" id="RU003750"/>
    </source>
</evidence>
<keyword evidence="8 16" id="KW-0812">Transmembrane</keyword>
<dbReference type="Proteomes" id="UP000677668">
    <property type="component" value="Chromosome 1"/>
</dbReference>
<comment type="subcellular location">
    <subcellularLocation>
        <location evidence="1">Membrane</location>
        <topology evidence="1">Multi-pass membrane protein</topology>
    </subcellularLocation>
</comment>
<dbReference type="PIRSF" id="PIRSF000847">
    <property type="entry name" value="Phos_ph_gly_syn"/>
    <property type="match status" value="1"/>
</dbReference>